<proteinExistence type="predicted"/>
<keyword evidence="3" id="KW-1185">Reference proteome</keyword>
<dbReference type="Proteomes" id="UP000717696">
    <property type="component" value="Unassembled WGS sequence"/>
</dbReference>
<evidence type="ECO:0000256" key="1">
    <source>
        <dbReference type="SAM" id="MobiDB-lite"/>
    </source>
</evidence>
<comment type="caution">
    <text evidence="2">The sequence shown here is derived from an EMBL/GenBank/DDBJ whole genome shotgun (WGS) entry which is preliminary data.</text>
</comment>
<feature type="region of interest" description="Disordered" evidence="1">
    <location>
        <begin position="153"/>
        <end position="182"/>
    </location>
</feature>
<evidence type="ECO:0008006" key="4">
    <source>
        <dbReference type="Google" id="ProtNLM"/>
    </source>
</evidence>
<evidence type="ECO:0000313" key="3">
    <source>
        <dbReference type="Proteomes" id="UP000717696"/>
    </source>
</evidence>
<evidence type="ECO:0000313" key="2">
    <source>
        <dbReference type="EMBL" id="KAH7151935.1"/>
    </source>
</evidence>
<accession>A0A9P9F4E3</accession>
<dbReference type="AlphaFoldDB" id="A0A9P9F4E3"/>
<name>A0A9P9F4E3_9HYPO</name>
<dbReference type="EMBL" id="JAGMUU010000005">
    <property type="protein sequence ID" value="KAH7151935.1"/>
    <property type="molecule type" value="Genomic_DNA"/>
</dbReference>
<organism evidence="2 3">
    <name type="scientific">Dactylonectria estremocensis</name>
    <dbReference type="NCBI Taxonomy" id="1079267"/>
    <lineage>
        <taxon>Eukaryota</taxon>
        <taxon>Fungi</taxon>
        <taxon>Dikarya</taxon>
        <taxon>Ascomycota</taxon>
        <taxon>Pezizomycotina</taxon>
        <taxon>Sordariomycetes</taxon>
        <taxon>Hypocreomycetidae</taxon>
        <taxon>Hypocreales</taxon>
        <taxon>Nectriaceae</taxon>
        <taxon>Dactylonectria</taxon>
    </lineage>
</organism>
<sequence length="219" mass="24430">MHNPTTTFNTPALQESSIQLDTTAQQDQKKIFEFHAPSRPNLPQPGRLFRLKNEGTGTLGYAAGMLPPPWSRQLQAQRPCGLDTGEETGPQSSCVLTMQLFDPVVRASPYGSPPSWPETTPEHGVGRAVGGEEGQQIFMTRSDTPITIQVDDSQASQNAKMKRETGAQAVRKHRSEKRVSQENELARLRNQNHALKYENQKLKEQLAICQHEHRPELGL</sequence>
<reference evidence="2" key="1">
    <citation type="journal article" date="2021" name="Nat. Commun.">
        <title>Genetic determinants of endophytism in the Arabidopsis root mycobiome.</title>
        <authorList>
            <person name="Mesny F."/>
            <person name="Miyauchi S."/>
            <person name="Thiergart T."/>
            <person name="Pickel B."/>
            <person name="Atanasova L."/>
            <person name="Karlsson M."/>
            <person name="Huettel B."/>
            <person name="Barry K.W."/>
            <person name="Haridas S."/>
            <person name="Chen C."/>
            <person name="Bauer D."/>
            <person name="Andreopoulos W."/>
            <person name="Pangilinan J."/>
            <person name="LaButti K."/>
            <person name="Riley R."/>
            <person name="Lipzen A."/>
            <person name="Clum A."/>
            <person name="Drula E."/>
            <person name="Henrissat B."/>
            <person name="Kohler A."/>
            <person name="Grigoriev I.V."/>
            <person name="Martin F.M."/>
            <person name="Hacquard S."/>
        </authorList>
    </citation>
    <scope>NUCLEOTIDE SEQUENCE</scope>
    <source>
        <strain evidence="2">MPI-CAGE-AT-0021</strain>
    </source>
</reference>
<gene>
    <name evidence="2" type="ORF">B0J13DRAFT_522259</name>
</gene>
<protein>
    <recommendedName>
        <fullName evidence="4">BZIP domain-containing protein</fullName>
    </recommendedName>
</protein>